<comment type="caution">
    <text evidence="1">The sequence shown here is derived from an EMBL/GenBank/DDBJ whole genome shotgun (WGS) entry which is preliminary data.</text>
</comment>
<gene>
    <name evidence="1" type="ORF">OLEA9_A077402</name>
</gene>
<dbReference type="EMBL" id="CACTIH010003615">
    <property type="protein sequence ID" value="CAA2977992.1"/>
    <property type="molecule type" value="Genomic_DNA"/>
</dbReference>
<sequence length="109" mass="12667">MFDEKNGSTDGIYRWNIRTKLEDESLVSPQPMDRMTRTLDVAPHRSFFEVGMQEFEVSKALTGEEDLPQKNASRGTGNLLEEQIVWFICHCQVRCYMGWLRKIGCFIMA</sequence>
<proteinExistence type="predicted"/>
<dbReference type="Proteomes" id="UP000594638">
    <property type="component" value="Unassembled WGS sequence"/>
</dbReference>
<evidence type="ECO:0000313" key="2">
    <source>
        <dbReference type="Proteomes" id="UP000594638"/>
    </source>
</evidence>
<reference evidence="1 2" key="1">
    <citation type="submission" date="2019-12" db="EMBL/GenBank/DDBJ databases">
        <authorList>
            <person name="Alioto T."/>
            <person name="Alioto T."/>
            <person name="Gomez Garrido J."/>
        </authorList>
    </citation>
    <scope>NUCLEOTIDE SEQUENCE [LARGE SCALE GENOMIC DNA]</scope>
</reference>
<dbReference type="Gramene" id="OE9A077402T1">
    <property type="protein sequence ID" value="OE9A077402C1"/>
    <property type="gene ID" value="OE9A077402"/>
</dbReference>
<organism evidence="1 2">
    <name type="scientific">Olea europaea subsp. europaea</name>
    <dbReference type="NCBI Taxonomy" id="158383"/>
    <lineage>
        <taxon>Eukaryota</taxon>
        <taxon>Viridiplantae</taxon>
        <taxon>Streptophyta</taxon>
        <taxon>Embryophyta</taxon>
        <taxon>Tracheophyta</taxon>
        <taxon>Spermatophyta</taxon>
        <taxon>Magnoliopsida</taxon>
        <taxon>eudicotyledons</taxon>
        <taxon>Gunneridae</taxon>
        <taxon>Pentapetalae</taxon>
        <taxon>asterids</taxon>
        <taxon>lamiids</taxon>
        <taxon>Lamiales</taxon>
        <taxon>Oleaceae</taxon>
        <taxon>Oleeae</taxon>
        <taxon>Olea</taxon>
    </lineage>
</organism>
<name>A0A8S0RFF3_OLEEU</name>
<accession>A0A8S0RFF3</accession>
<keyword evidence="2" id="KW-1185">Reference proteome</keyword>
<evidence type="ECO:0000313" key="1">
    <source>
        <dbReference type="EMBL" id="CAA2977992.1"/>
    </source>
</evidence>
<protein>
    <submittedName>
        <fullName evidence="1">Uncharacterized protein</fullName>
    </submittedName>
</protein>
<dbReference type="AlphaFoldDB" id="A0A8S0RFF3"/>